<dbReference type="GO" id="GO:0046872">
    <property type="term" value="F:metal ion binding"/>
    <property type="evidence" value="ECO:0007669"/>
    <property type="project" value="UniProtKB-KW"/>
</dbReference>
<dbReference type="SFLD" id="SFLDS00005">
    <property type="entry name" value="Isoprenoid_Synthase_Type_I"/>
    <property type="match status" value="1"/>
</dbReference>
<dbReference type="Gene3D" id="1.10.600.10">
    <property type="entry name" value="Farnesyl Diphosphate Synthase"/>
    <property type="match status" value="1"/>
</dbReference>
<proteinExistence type="inferred from homology"/>
<reference evidence="5" key="1">
    <citation type="journal article" date="2023" name="Mol. Phylogenet. Evol.">
        <title>Genome-scale phylogeny and comparative genomics of the fungal order Sordariales.</title>
        <authorList>
            <person name="Hensen N."/>
            <person name="Bonometti L."/>
            <person name="Westerberg I."/>
            <person name="Brannstrom I.O."/>
            <person name="Guillou S."/>
            <person name="Cros-Aarteil S."/>
            <person name="Calhoun S."/>
            <person name="Haridas S."/>
            <person name="Kuo A."/>
            <person name="Mondo S."/>
            <person name="Pangilinan J."/>
            <person name="Riley R."/>
            <person name="LaButti K."/>
            <person name="Andreopoulos B."/>
            <person name="Lipzen A."/>
            <person name="Chen C."/>
            <person name="Yan M."/>
            <person name="Daum C."/>
            <person name="Ng V."/>
            <person name="Clum A."/>
            <person name="Steindorff A."/>
            <person name="Ohm R.A."/>
            <person name="Martin F."/>
            <person name="Silar P."/>
            <person name="Natvig D.O."/>
            <person name="Lalanne C."/>
            <person name="Gautier V."/>
            <person name="Ament-Velasquez S.L."/>
            <person name="Kruys A."/>
            <person name="Hutchinson M.I."/>
            <person name="Powell A.J."/>
            <person name="Barry K."/>
            <person name="Miller A.N."/>
            <person name="Grigoriev I.V."/>
            <person name="Debuchy R."/>
            <person name="Gladieux P."/>
            <person name="Hiltunen Thoren M."/>
            <person name="Johannesson H."/>
        </authorList>
    </citation>
    <scope>NUCLEOTIDE SEQUENCE</scope>
    <source>
        <strain evidence="5">SMH4131-1</strain>
    </source>
</reference>
<dbReference type="InterPro" id="IPR034686">
    <property type="entry name" value="Terpene_cyclase-like_2"/>
</dbReference>
<dbReference type="PANTHER" id="PTHR35201:SF4">
    <property type="entry name" value="BETA-PINACENE SYNTHASE-RELATED"/>
    <property type="match status" value="1"/>
</dbReference>
<keyword evidence="3 4" id="KW-0460">Magnesium</keyword>
<dbReference type="SUPFAM" id="SSF48576">
    <property type="entry name" value="Terpenoid synthases"/>
    <property type="match status" value="1"/>
</dbReference>
<dbReference type="Pfam" id="PF19086">
    <property type="entry name" value="Terpene_syn_C_2"/>
    <property type="match status" value="1"/>
</dbReference>
<dbReference type="EMBL" id="JAUEPO010000001">
    <property type="protein sequence ID" value="KAK3337682.1"/>
    <property type="molecule type" value="Genomic_DNA"/>
</dbReference>
<dbReference type="SFLD" id="SFLDG01020">
    <property type="entry name" value="Terpene_Cyclase_Like_2"/>
    <property type="match status" value="1"/>
</dbReference>
<evidence type="ECO:0000256" key="3">
    <source>
        <dbReference type="ARBA" id="ARBA00022842"/>
    </source>
</evidence>
<dbReference type="AlphaFoldDB" id="A0AAE0MM84"/>
<comment type="caution">
    <text evidence="5">The sequence shown here is derived from an EMBL/GenBank/DDBJ whole genome shotgun (WGS) entry which is preliminary data.</text>
</comment>
<evidence type="ECO:0000256" key="1">
    <source>
        <dbReference type="ARBA" id="ARBA00001946"/>
    </source>
</evidence>
<evidence type="ECO:0000313" key="6">
    <source>
        <dbReference type="Proteomes" id="UP001286456"/>
    </source>
</evidence>
<protein>
    <recommendedName>
        <fullName evidence="4">Terpene synthase</fullName>
        <ecNumber evidence="4">4.2.3.-</ecNumber>
    </recommendedName>
</protein>
<evidence type="ECO:0000256" key="4">
    <source>
        <dbReference type="RuleBase" id="RU366034"/>
    </source>
</evidence>
<gene>
    <name evidence="5" type="ORF">B0T19DRAFT_438329</name>
</gene>
<dbReference type="GO" id="GO:0010333">
    <property type="term" value="F:terpene synthase activity"/>
    <property type="evidence" value="ECO:0007669"/>
    <property type="project" value="InterPro"/>
</dbReference>
<dbReference type="InterPro" id="IPR008949">
    <property type="entry name" value="Isoprenoid_synthase_dom_sf"/>
</dbReference>
<dbReference type="Proteomes" id="UP001286456">
    <property type="component" value="Unassembled WGS sequence"/>
</dbReference>
<dbReference type="EC" id="4.2.3.-" evidence="4"/>
<accession>A0AAE0MM84</accession>
<sequence>MSAEIIRIPDFLRDWPWQRSINPLYEQVRADSEAWVRSFGLFTPKSQAAFDRCKIAKLAALSYSYHDRTYLRLGTDLMYILYVHDEQTDVEDGQTTRQLGDIFVDALRNPDKPRPQGEAPIGEMGRQFSARLHKAATPTALTHFLDEMEAYIYSVVDQSTERQHNHIRSIADYFALRRLTGAALPSFALAEAGLHIPEDVFRHPLLTRMREAAAISLCVANDVYSYNVERAKGHALHNLVPTVMHEKSLPLQSAIDWIGAWHDDHVVAEFLTYQTELEKLTFGVDVDRQVRAYVHGLACWVRGADDWSFECERYFGREAARVREEKVVKMFPAFDVGRADVVESEGERGLVRELVEKGVAGLEIEMQSAVVGGGGGVLVQ</sequence>
<keyword evidence="6" id="KW-1185">Reference proteome</keyword>
<dbReference type="GO" id="GO:0008299">
    <property type="term" value="P:isoprenoid biosynthetic process"/>
    <property type="evidence" value="ECO:0007669"/>
    <property type="project" value="UniProtKB-ARBA"/>
</dbReference>
<reference evidence="5" key="2">
    <citation type="submission" date="2023-06" db="EMBL/GenBank/DDBJ databases">
        <authorList>
            <consortium name="Lawrence Berkeley National Laboratory"/>
            <person name="Haridas S."/>
            <person name="Hensen N."/>
            <person name="Bonometti L."/>
            <person name="Westerberg I."/>
            <person name="Brannstrom I.O."/>
            <person name="Guillou S."/>
            <person name="Cros-Aarteil S."/>
            <person name="Calhoun S."/>
            <person name="Kuo A."/>
            <person name="Mondo S."/>
            <person name="Pangilinan J."/>
            <person name="Riley R."/>
            <person name="Labutti K."/>
            <person name="Andreopoulos B."/>
            <person name="Lipzen A."/>
            <person name="Chen C."/>
            <person name="Yanf M."/>
            <person name="Daum C."/>
            <person name="Ng V."/>
            <person name="Clum A."/>
            <person name="Steindorff A."/>
            <person name="Ohm R."/>
            <person name="Martin F."/>
            <person name="Silar P."/>
            <person name="Natvig D."/>
            <person name="Lalanne C."/>
            <person name="Gautier V."/>
            <person name="Ament-Velasquez S.L."/>
            <person name="Kruys A."/>
            <person name="Hutchinson M.I."/>
            <person name="Powell A.J."/>
            <person name="Barry K."/>
            <person name="Miller A.N."/>
            <person name="Grigoriev I.V."/>
            <person name="Debuchy R."/>
            <person name="Gladieux P."/>
            <person name="Thoren M.H."/>
            <person name="Johannesson H."/>
        </authorList>
    </citation>
    <scope>NUCLEOTIDE SEQUENCE</scope>
    <source>
        <strain evidence="5">SMH4131-1</strain>
    </source>
</reference>
<organism evidence="5 6">
    <name type="scientific">Cercophora scortea</name>
    <dbReference type="NCBI Taxonomy" id="314031"/>
    <lineage>
        <taxon>Eukaryota</taxon>
        <taxon>Fungi</taxon>
        <taxon>Dikarya</taxon>
        <taxon>Ascomycota</taxon>
        <taxon>Pezizomycotina</taxon>
        <taxon>Sordariomycetes</taxon>
        <taxon>Sordariomycetidae</taxon>
        <taxon>Sordariales</taxon>
        <taxon>Lasiosphaeriaceae</taxon>
        <taxon>Cercophora</taxon>
    </lineage>
</organism>
<keyword evidence="4" id="KW-0479">Metal-binding</keyword>
<dbReference type="PANTHER" id="PTHR35201">
    <property type="entry name" value="TERPENE SYNTHASE"/>
    <property type="match status" value="1"/>
</dbReference>
<evidence type="ECO:0000256" key="2">
    <source>
        <dbReference type="ARBA" id="ARBA00006333"/>
    </source>
</evidence>
<comment type="similarity">
    <text evidence="2 4">Belongs to the terpene synthase family.</text>
</comment>
<name>A0AAE0MM84_9PEZI</name>
<keyword evidence="4" id="KW-0456">Lyase</keyword>
<comment type="cofactor">
    <cofactor evidence="1 4">
        <name>Mg(2+)</name>
        <dbReference type="ChEBI" id="CHEBI:18420"/>
    </cofactor>
</comment>
<evidence type="ECO:0000313" key="5">
    <source>
        <dbReference type="EMBL" id="KAK3337682.1"/>
    </source>
</evidence>